<name>A0A2H3B3U5_9AGAR</name>
<protein>
    <submittedName>
        <fullName evidence="1">Uncharacterized protein</fullName>
    </submittedName>
</protein>
<accession>A0A2H3B3U5</accession>
<keyword evidence="2" id="KW-1185">Reference proteome</keyword>
<gene>
    <name evidence="1" type="ORF">ARMSODRAFT_978319</name>
</gene>
<evidence type="ECO:0000313" key="2">
    <source>
        <dbReference type="Proteomes" id="UP000218334"/>
    </source>
</evidence>
<dbReference type="Proteomes" id="UP000218334">
    <property type="component" value="Unassembled WGS sequence"/>
</dbReference>
<reference evidence="2" key="1">
    <citation type="journal article" date="2017" name="Nat. Ecol. Evol.">
        <title>Genome expansion and lineage-specific genetic innovations in the forest pathogenic fungi Armillaria.</title>
        <authorList>
            <person name="Sipos G."/>
            <person name="Prasanna A.N."/>
            <person name="Walter M.C."/>
            <person name="O'Connor E."/>
            <person name="Balint B."/>
            <person name="Krizsan K."/>
            <person name="Kiss B."/>
            <person name="Hess J."/>
            <person name="Varga T."/>
            <person name="Slot J."/>
            <person name="Riley R."/>
            <person name="Boka B."/>
            <person name="Rigling D."/>
            <person name="Barry K."/>
            <person name="Lee J."/>
            <person name="Mihaltcheva S."/>
            <person name="LaButti K."/>
            <person name="Lipzen A."/>
            <person name="Waldron R."/>
            <person name="Moloney N.M."/>
            <person name="Sperisen C."/>
            <person name="Kredics L."/>
            <person name="Vagvoelgyi C."/>
            <person name="Patrignani A."/>
            <person name="Fitzpatrick D."/>
            <person name="Nagy I."/>
            <person name="Doyle S."/>
            <person name="Anderson J.B."/>
            <person name="Grigoriev I.V."/>
            <person name="Gueldener U."/>
            <person name="Muensterkoetter M."/>
            <person name="Nagy L.G."/>
        </authorList>
    </citation>
    <scope>NUCLEOTIDE SEQUENCE [LARGE SCALE GENOMIC DNA]</scope>
    <source>
        <strain evidence="2">28-4</strain>
    </source>
</reference>
<dbReference type="AlphaFoldDB" id="A0A2H3B3U5"/>
<dbReference type="EMBL" id="KZ293445">
    <property type="protein sequence ID" value="PBK65531.1"/>
    <property type="molecule type" value="Genomic_DNA"/>
</dbReference>
<sequence length="183" mass="20786">MSFFAINLSRLGKLGCFEPTLHAGYTIVPSNNGAVNVSLPACLIHALLYGCFAKNVSTSLTATASEIRERRLPSASTSKTQVPYLVLERKIGYCTRTRSMGPIRRYKRRRHQMVREGQTSDATVQGFSEVHVGMGYHIAFHSRARLKARSWVGVEGRGTERALLKFWQWNHPRSYWHLHSMFC</sequence>
<organism evidence="1 2">
    <name type="scientific">Armillaria solidipes</name>
    <dbReference type="NCBI Taxonomy" id="1076256"/>
    <lineage>
        <taxon>Eukaryota</taxon>
        <taxon>Fungi</taxon>
        <taxon>Dikarya</taxon>
        <taxon>Basidiomycota</taxon>
        <taxon>Agaricomycotina</taxon>
        <taxon>Agaricomycetes</taxon>
        <taxon>Agaricomycetidae</taxon>
        <taxon>Agaricales</taxon>
        <taxon>Marasmiineae</taxon>
        <taxon>Physalacriaceae</taxon>
        <taxon>Armillaria</taxon>
    </lineage>
</organism>
<evidence type="ECO:0000313" key="1">
    <source>
        <dbReference type="EMBL" id="PBK65531.1"/>
    </source>
</evidence>
<proteinExistence type="predicted"/>